<name>A0A075G5L9_9EURY</name>
<proteinExistence type="predicted"/>
<keyword evidence="2" id="KW-0456">Lyase</keyword>
<evidence type="ECO:0000313" key="2">
    <source>
        <dbReference type="EMBL" id="AIE97196.1"/>
    </source>
</evidence>
<dbReference type="Pfam" id="PF00903">
    <property type="entry name" value="Glyoxalase"/>
    <property type="match status" value="1"/>
</dbReference>
<dbReference type="Gene3D" id="3.10.180.10">
    <property type="entry name" value="2,3-Dihydroxybiphenyl 1,2-Dioxygenase, domain 1"/>
    <property type="match status" value="1"/>
</dbReference>
<dbReference type="SUPFAM" id="SSF54593">
    <property type="entry name" value="Glyoxalase/Bleomycin resistance protein/Dihydroxybiphenyl dioxygenase"/>
    <property type="match status" value="1"/>
</dbReference>
<evidence type="ECO:0000259" key="1">
    <source>
        <dbReference type="PROSITE" id="PS51819"/>
    </source>
</evidence>
<reference evidence="2" key="1">
    <citation type="journal article" date="2014" name="Genome Biol. Evol.">
        <title>Pangenome evidence for extensive interdomain horizontal transfer affecting lineage core and shell genes in uncultured planktonic thaumarchaeota and euryarchaeota.</title>
        <authorList>
            <person name="Deschamps P."/>
            <person name="Zivanovic Y."/>
            <person name="Moreira D."/>
            <person name="Rodriguez-Valera F."/>
            <person name="Lopez-Garcia P."/>
        </authorList>
    </citation>
    <scope>NUCLEOTIDE SEQUENCE</scope>
</reference>
<dbReference type="EMBL" id="KF900501">
    <property type="protein sequence ID" value="AIE97196.1"/>
    <property type="molecule type" value="Genomic_DNA"/>
</dbReference>
<dbReference type="AlphaFoldDB" id="A0A075G5L9"/>
<dbReference type="CDD" id="cd06587">
    <property type="entry name" value="VOC"/>
    <property type="match status" value="1"/>
</dbReference>
<dbReference type="PROSITE" id="PS51819">
    <property type="entry name" value="VOC"/>
    <property type="match status" value="1"/>
</dbReference>
<dbReference type="InterPro" id="IPR029068">
    <property type="entry name" value="Glyas_Bleomycin-R_OHBP_Dase"/>
</dbReference>
<accession>A0A075G5L9</accession>
<feature type="domain" description="VOC" evidence="1">
    <location>
        <begin position="20"/>
        <end position="140"/>
    </location>
</feature>
<sequence length="156" mass="17633">MVICERASKEVVMGLLKIDGVTHWSIPVNNLEESEEFYGELLGLAPQGRLGNSGIACFKAGDDRILICQREKPVDDEPGRDSPAHHSFTVSPEILVKACKVFKEKKVNVIRLFYRPEGFFTGRELYFYDPSGNRLELRDPTWVKGMPEPSFEELAS</sequence>
<organism evidence="2">
    <name type="scientific">uncultured marine group II/III euryarchaeote AD1000_95_H06</name>
    <dbReference type="NCBI Taxonomy" id="1457828"/>
    <lineage>
        <taxon>Archaea</taxon>
        <taxon>Methanobacteriati</taxon>
        <taxon>Methanobacteriota</taxon>
        <taxon>environmental samples</taxon>
    </lineage>
</organism>
<protein>
    <submittedName>
        <fullName evidence="2">Lactoylglutathione lyase family protein</fullName>
    </submittedName>
</protein>
<dbReference type="InterPro" id="IPR037523">
    <property type="entry name" value="VOC_core"/>
</dbReference>
<dbReference type="GO" id="GO:0016829">
    <property type="term" value="F:lyase activity"/>
    <property type="evidence" value="ECO:0007669"/>
    <property type="project" value="UniProtKB-KW"/>
</dbReference>
<dbReference type="InterPro" id="IPR004360">
    <property type="entry name" value="Glyas_Fos-R_dOase_dom"/>
</dbReference>